<dbReference type="OrthoDB" id="1678715at2"/>
<accession>A0A5E6VPD6</accession>
<organism evidence="1 2">
    <name type="scientific">Pseudomonas fluorescens</name>
    <dbReference type="NCBI Taxonomy" id="294"/>
    <lineage>
        <taxon>Bacteria</taxon>
        <taxon>Pseudomonadati</taxon>
        <taxon>Pseudomonadota</taxon>
        <taxon>Gammaproteobacteria</taxon>
        <taxon>Pseudomonadales</taxon>
        <taxon>Pseudomonadaceae</taxon>
        <taxon>Pseudomonas</taxon>
    </lineage>
</organism>
<name>A0A5E6VPD6_PSEFL</name>
<evidence type="ECO:0000313" key="1">
    <source>
        <dbReference type="EMBL" id="VVN13786.1"/>
    </source>
</evidence>
<dbReference type="AlphaFoldDB" id="A0A5E6VPD6"/>
<dbReference type="EMBL" id="CABVGY010000024">
    <property type="protein sequence ID" value="VVN13786.1"/>
    <property type="molecule type" value="Genomic_DNA"/>
</dbReference>
<protein>
    <submittedName>
        <fullName evidence="1">Uncharacterized protein</fullName>
    </submittedName>
</protein>
<reference evidence="1 2" key="1">
    <citation type="submission" date="2019-09" db="EMBL/GenBank/DDBJ databases">
        <authorList>
            <person name="Chandra G."/>
            <person name="Truman W A."/>
        </authorList>
    </citation>
    <scope>NUCLEOTIDE SEQUENCE [LARGE SCALE GENOMIC DNA]</scope>
    <source>
        <strain evidence="1">PS659</strain>
    </source>
</reference>
<dbReference type="Proteomes" id="UP000326729">
    <property type="component" value="Unassembled WGS sequence"/>
</dbReference>
<evidence type="ECO:0000313" key="2">
    <source>
        <dbReference type="Proteomes" id="UP000326729"/>
    </source>
</evidence>
<gene>
    <name evidence="1" type="ORF">PS659_04007</name>
</gene>
<sequence>MNAMNKMEQEVVYLSAAIDLIKSMVNREMLSVAGDGEHKNVWFESSTHRQLFSILLVDFLSPTDSKAPVPSKRYLAALSSVAEKPSFDVGESVQYLSEAVSSFKDWLNVEISVDAWLPSIDRQVVLRIPRYVLLKNDGDISKHNSLRSVGVAEGLQKLLTNAGEPTELYQAMLAQQDIYDIFHDDVSAYHASTIAEFLNGLWWGIQKYLQPEYNRSFTPPEDGLVIYGFKCPSEIVHPYAKACYWNLMNQVHSGPIFKPFTVTKHLKGKY</sequence>
<proteinExistence type="predicted"/>